<protein>
    <submittedName>
        <fullName evidence="2">Uncharacterized protein</fullName>
    </submittedName>
</protein>
<dbReference type="Proteomes" id="UP000887540">
    <property type="component" value="Unplaced"/>
</dbReference>
<evidence type="ECO:0000313" key="2">
    <source>
        <dbReference type="WBParaSite" id="ACRNAN_scaffold6097.g32692.t1"/>
    </source>
</evidence>
<evidence type="ECO:0000313" key="1">
    <source>
        <dbReference type="Proteomes" id="UP000887540"/>
    </source>
</evidence>
<dbReference type="AlphaFoldDB" id="A0A914E6H5"/>
<proteinExistence type="predicted"/>
<accession>A0A914E6H5</accession>
<sequence length="480" mass="54944">MIHFSNDEQVDQIEGVEAMPDQIVVLTSKMGPVETLKVAINLVEIETGIQLPAYNMSGFFLGSIRGRYTIVGLKPDTWYGLSFHSEQTVNGASYQHSDHQLIRTSKEKSLSEDEQEHLFSITVHTKDQEVDTRVITIKWIQAHENRRNFYVIVNLTLVCDGDIKFKQVKLTEDQSEHDIPFKLDTTAELGPTSQQNNQIFASIKPKSCHGICWTTILGAEVRNQNYEKPSTKKCEPIESVNVTTSIRKYLGYDYTDTKITINTNFSNNSTADEKDSYVEVTIIDLLDMTRRGQNFSIATGQTDFTFENLNSTNWYLAEYKYHRSAPFSFWDIERFAIEPNKTEENHGPVQLFFGYQIVGNKTKLGNGTKRFPKAKFVLNPEFKALNSVGIDSEPFCNSTDQHFWLTQDHPERELNSADLISAICTKNSHHPMCNHTTHKLKLSTCHTTKYCYRANLVLSDRVYQMKRHCVDIADQFTNAQ</sequence>
<name>A0A914E6H5_9BILA</name>
<dbReference type="WBParaSite" id="ACRNAN_scaffold6097.g32692.t1">
    <property type="protein sequence ID" value="ACRNAN_scaffold6097.g32692.t1"/>
    <property type="gene ID" value="ACRNAN_scaffold6097.g32692"/>
</dbReference>
<reference evidence="2" key="1">
    <citation type="submission" date="2022-11" db="UniProtKB">
        <authorList>
            <consortium name="WormBaseParasite"/>
        </authorList>
    </citation>
    <scope>IDENTIFICATION</scope>
</reference>
<organism evidence="1 2">
    <name type="scientific">Acrobeloides nanus</name>
    <dbReference type="NCBI Taxonomy" id="290746"/>
    <lineage>
        <taxon>Eukaryota</taxon>
        <taxon>Metazoa</taxon>
        <taxon>Ecdysozoa</taxon>
        <taxon>Nematoda</taxon>
        <taxon>Chromadorea</taxon>
        <taxon>Rhabditida</taxon>
        <taxon>Tylenchina</taxon>
        <taxon>Cephalobomorpha</taxon>
        <taxon>Cephaloboidea</taxon>
        <taxon>Cephalobidae</taxon>
        <taxon>Acrobeloides</taxon>
    </lineage>
</organism>
<keyword evidence="1" id="KW-1185">Reference proteome</keyword>